<dbReference type="EMBL" id="QWEG01000009">
    <property type="protein sequence ID" value="RHW38122.1"/>
    <property type="molecule type" value="Genomic_DNA"/>
</dbReference>
<dbReference type="InterPro" id="IPR007353">
    <property type="entry name" value="DUF421"/>
</dbReference>
<keyword evidence="5 7" id="KW-1133">Transmembrane helix</keyword>
<evidence type="ECO:0000256" key="6">
    <source>
        <dbReference type="ARBA" id="ARBA00023136"/>
    </source>
</evidence>
<dbReference type="Gene3D" id="3.30.240.20">
    <property type="entry name" value="bsu07140 like domains"/>
    <property type="match status" value="1"/>
</dbReference>
<name>A0A417YS56_9BACI</name>
<evidence type="ECO:0000256" key="7">
    <source>
        <dbReference type="SAM" id="Phobius"/>
    </source>
</evidence>
<dbReference type="AlphaFoldDB" id="A0A417YS56"/>
<keyword evidence="4 7" id="KW-0812">Transmembrane</keyword>
<keyword evidence="10" id="KW-1185">Reference proteome</keyword>
<evidence type="ECO:0000313" key="10">
    <source>
        <dbReference type="Proteomes" id="UP000284416"/>
    </source>
</evidence>
<evidence type="ECO:0000259" key="8">
    <source>
        <dbReference type="Pfam" id="PF04239"/>
    </source>
</evidence>
<dbReference type="Proteomes" id="UP000284416">
    <property type="component" value="Unassembled WGS sequence"/>
</dbReference>
<keyword evidence="6 7" id="KW-0472">Membrane</keyword>
<comment type="caution">
    <text evidence="9">The sequence shown here is derived from an EMBL/GenBank/DDBJ whole genome shotgun (WGS) entry which is preliminary data.</text>
</comment>
<evidence type="ECO:0000256" key="5">
    <source>
        <dbReference type="ARBA" id="ARBA00022989"/>
    </source>
</evidence>
<keyword evidence="3" id="KW-1003">Cell membrane</keyword>
<gene>
    <name evidence="9" type="ORF">D1B31_15205</name>
</gene>
<evidence type="ECO:0000256" key="1">
    <source>
        <dbReference type="ARBA" id="ARBA00004651"/>
    </source>
</evidence>
<protein>
    <submittedName>
        <fullName evidence="9">DUF421 domain-containing protein</fullName>
    </submittedName>
</protein>
<evidence type="ECO:0000313" key="9">
    <source>
        <dbReference type="EMBL" id="RHW38122.1"/>
    </source>
</evidence>
<proteinExistence type="inferred from homology"/>
<sequence length="197" mass="22077">MDFVWNSFILIIAGIVFMRIAGRKSISQMTLAQTVVMLSIGTIIVEPIVEASLLKTLAGVGIFIFSVVILEIIQMKSNFLERLITGKSKVVIRDGKIDVEALKKLRLSVDQLEMRLRNQGISSIEDLKMATLEANGIVGYELKDDQKPLTVGEFKKAMDAYFPGMQPVVQNLQNKEEKQTIFGELDGQQRDDPNFLQ</sequence>
<dbReference type="PANTHER" id="PTHR34582">
    <property type="entry name" value="UPF0702 TRANSMEMBRANE PROTEIN YCAP"/>
    <property type="match status" value="1"/>
</dbReference>
<feature type="transmembrane region" description="Helical" evidence="7">
    <location>
        <begin position="54"/>
        <end position="73"/>
    </location>
</feature>
<reference evidence="9 10" key="1">
    <citation type="journal article" date="2017" name="Int. J. Syst. Evol. Microbiol.">
        <title>Bacillus notoginsengisoli sp. nov., a novel bacterium isolated from the rhizosphere of Panax notoginseng.</title>
        <authorList>
            <person name="Zhang M.Y."/>
            <person name="Cheng J."/>
            <person name="Cai Y."/>
            <person name="Zhang T.Y."/>
            <person name="Wu Y.Y."/>
            <person name="Manikprabhu D."/>
            <person name="Li W.J."/>
            <person name="Zhang Y.X."/>
        </authorList>
    </citation>
    <scope>NUCLEOTIDE SEQUENCE [LARGE SCALE GENOMIC DNA]</scope>
    <source>
        <strain evidence="9 10">JCM 30743</strain>
    </source>
</reference>
<accession>A0A417YS56</accession>
<comment type="similarity">
    <text evidence="2">Belongs to the UPF0702 family.</text>
</comment>
<dbReference type="InterPro" id="IPR023090">
    <property type="entry name" value="UPF0702_alpha/beta_dom_sf"/>
</dbReference>
<evidence type="ECO:0000256" key="4">
    <source>
        <dbReference type="ARBA" id="ARBA00022692"/>
    </source>
</evidence>
<dbReference type="PANTHER" id="PTHR34582:SF2">
    <property type="entry name" value="UPF0702 TRANSMEMBRANE PROTEIN YDFR"/>
    <property type="match status" value="1"/>
</dbReference>
<feature type="domain" description="YetF C-terminal" evidence="8">
    <location>
        <begin position="75"/>
        <end position="146"/>
    </location>
</feature>
<evidence type="ECO:0000256" key="3">
    <source>
        <dbReference type="ARBA" id="ARBA00022475"/>
    </source>
</evidence>
<dbReference type="RefSeq" id="WP_118921866.1">
    <property type="nucleotide sequence ID" value="NZ_QWEG01000009.1"/>
</dbReference>
<evidence type="ECO:0000256" key="2">
    <source>
        <dbReference type="ARBA" id="ARBA00006448"/>
    </source>
</evidence>
<feature type="transmembrane region" description="Helical" evidence="7">
    <location>
        <begin position="29"/>
        <end position="48"/>
    </location>
</feature>
<dbReference type="GO" id="GO:0005886">
    <property type="term" value="C:plasma membrane"/>
    <property type="evidence" value="ECO:0007669"/>
    <property type="project" value="UniProtKB-SubCell"/>
</dbReference>
<dbReference type="OrthoDB" id="1796697at2"/>
<organism evidence="9 10">
    <name type="scientific">Neobacillus notoginsengisoli</name>
    <dbReference type="NCBI Taxonomy" id="1578198"/>
    <lineage>
        <taxon>Bacteria</taxon>
        <taxon>Bacillati</taxon>
        <taxon>Bacillota</taxon>
        <taxon>Bacilli</taxon>
        <taxon>Bacillales</taxon>
        <taxon>Bacillaceae</taxon>
        <taxon>Neobacillus</taxon>
    </lineage>
</organism>
<comment type="subcellular location">
    <subcellularLocation>
        <location evidence="1">Cell membrane</location>
        <topology evidence="1">Multi-pass membrane protein</topology>
    </subcellularLocation>
</comment>
<dbReference type="Pfam" id="PF04239">
    <property type="entry name" value="DUF421"/>
    <property type="match status" value="1"/>
</dbReference>
<feature type="transmembrane region" description="Helical" evidence="7">
    <location>
        <begin position="6"/>
        <end position="22"/>
    </location>
</feature>